<sequence length="279" mass="32457">MDLRARLVVEGFLAGLHRSPYRGFSVEFAEHRQYMPGDEIRRIDWRVYGKTDRYYIREYEEETNLRAQLILDISGSMGYRGAGVSKLQYGTHLAAALAYLLIHQKDSVGLAVFDDRVRSYIPARSSPGHLNVLLERLARLSPGGDTSLAATFHELAERIRRRGLIIIVSDLWDEPAEVLTALRHFRHRRHEVIVFHVLDRSELELSFRGPVRLHDLETGREMTVDAAQAGRRYRTSTRTFFERFERGCHEARIDYHLLTTDQPYDRALFAYLNRRSNLK</sequence>
<dbReference type="InterPro" id="IPR002035">
    <property type="entry name" value="VWF_A"/>
</dbReference>
<comment type="caution">
    <text evidence="2">The sequence shown here is derived from an EMBL/GenBank/DDBJ whole genome shotgun (WGS) entry which is preliminary data.</text>
</comment>
<dbReference type="PANTHER" id="PTHR33608">
    <property type="entry name" value="BLL2464 PROTEIN"/>
    <property type="match status" value="1"/>
</dbReference>
<evidence type="ECO:0000259" key="1">
    <source>
        <dbReference type="SMART" id="SM00327"/>
    </source>
</evidence>
<proteinExistence type="predicted"/>
<dbReference type="AlphaFoldDB" id="A0A7V0T740"/>
<dbReference type="InterPro" id="IPR036465">
    <property type="entry name" value="vWFA_dom_sf"/>
</dbReference>
<evidence type="ECO:0000313" key="2">
    <source>
        <dbReference type="EMBL" id="HDR00390.1"/>
    </source>
</evidence>
<reference evidence="2" key="1">
    <citation type="journal article" date="2020" name="mSystems">
        <title>Genome- and Community-Level Interaction Insights into Carbon Utilization and Element Cycling Functions of Hydrothermarchaeota in Hydrothermal Sediment.</title>
        <authorList>
            <person name="Zhou Z."/>
            <person name="Liu Y."/>
            <person name="Xu W."/>
            <person name="Pan J."/>
            <person name="Luo Z.H."/>
            <person name="Li M."/>
        </authorList>
    </citation>
    <scope>NUCLEOTIDE SEQUENCE [LARGE SCALE GENOMIC DNA]</scope>
    <source>
        <strain evidence="2">SpSt-1182</strain>
    </source>
</reference>
<protein>
    <submittedName>
        <fullName evidence="2">DUF58 domain-containing protein</fullName>
    </submittedName>
</protein>
<dbReference type="Proteomes" id="UP000885672">
    <property type="component" value="Unassembled WGS sequence"/>
</dbReference>
<accession>A0A7V0T740</accession>
<dbReference type="EMBL" id="DSBX01000343">
    <property type="protein sequence ID" value="HDR00390.1"/>
    <property type="molecule type" value="Genomic_DNA"/>
</dbReference>
<gene>
    <name evidence="2" type="ORF">ENN51_08935</name>
</gene>
<dbReference type="Gene3D" id="3.40.50.410">
    <property type="entry name" value="von Willebrand factor, type A domain"/>
    <property type="match status" value="1"/>
</dbReference>
<dbReference type="SUPFAM" id="SSF53300">
    <property type="entry name" value="vWA-like"/>
    <property type="match status" value="1"/>
</dbReference>
<dbReference type="PANTHER" id="PTHR33608:SF7">
    <property type="entry name" value="DUF58 DOMAIN-CONTAINING PROTEIN"/>
    <property type="match status" value="1"/>
</dbReference>
<organism evidence="2">
    <name type="scientific">candidate division WOR-3 bacterium</name>
    <dbReference type="NCBI Taxonomy" id="2052148"/>
    <lineage>
        <taxon>Bacteria</taxon>
        <taxon>Bacteria division WOR-3</taxon>
    </lineage>
</organism>
<dbReference type="SMART" id="SM00327">
    <property type="entry name" value="VWA"/>
    <property type="match status" value="1"/>
</dbReference>
<dbReference type="InterPro" id="IPR002881">
    <property type="entry name" value="DUF58"/>
</dbReference>
<dbReference type="Pfam" id="PF01882">
    <property type="entry name" value="DUF58"/>
    <property type="match status" value="1"/>
</dbReference>
<name>A0A7V0T740_UNCW3</name>
<feature type="domain" description="VWFA" evidence="1">
    <location>
        <begin position="66"/>
        <end position="228"/>
    </location>
</feature>